<dbReference type="SUPFAM" id="SSF53474">
    <property type="entry name" value="alpha/beta-Hydrolases"/>
    <property type="match status" value="1"/>
</dbReference>
<dbReference type="GO" id="GO:0005739">
    <property type="term" value="C:mitochondrion"/>
    <property type="evidence" value="ECO:0007669"/>
    <property type="project" value="UniProtKB-SubCell"/>
</dbReference>
<comment type="subcellular location">
    <subcellularLocation>
        <location evidence="8">Endoplasmic reticulum membrane</location>
    </subcellularLocation>
    <subcellularLocation>
        <location evidence="3">Membrane</location>
    </subcellularLocation>
    <subcellularLocation>
        <location evidence="2">Mitochondrion</location>
    </subcellularLocation>
</comment>
<evidence type="ECO:0000256" key="2">
    <source>
        <dbReference type="ARBA" id="ARBA00004173"/>
    </source>
</evidence>
<keyword evidence="6" id="KW-0496">Mitochondrion</keyword>
<keyword evidence="5 8" id="KW-0256">Endoplasmic reticulum</keyword>
<dbReference type="GO" id="GO:0015031">
    <property type="term" value="P:protein transport"/>
    <property type="evidence" value="ECO:0007669"/>
    <property type="project" value="UniProtKB-KW"/>
</dbReference>
<dbReference type="AlphaFoldDB" id="A0AAN6Q2T1"/>
<proteinExistence type="inferred from homology"/>
<evidence type="ECO:0000256" key="4">
    <source>
        <dbReference type="ARBA" id="ARBA00015856"/>
    </source>
</evidence>
<dbReference type="InterPro" id="IPR029058">
    <property type="entry name" value="AB_hydrolase_fold"/>
</dbReference>
<evidence type="ECO:0000256" key="8">
    <source>
        <dbReference type="RuleBase" id="RU365011"/>
    </source>
</evidence>
<evidence type="ECO:0000256" key="3">
    <source>
        <dbReference type="ARBA" id="ARBA00004370"/>
    </source>
</evidence>
<dbReference type="GO" id="GO:0005789">
    <property type="term" value="C:endoplasmic reticulum membrane"/>
    <property type="evidence" value="ECO:0007669"/>
    <property type="project" value="UniProtKB-SubCell"/>
</dbReference>
<dbReference type="Pfam" id="PF07819">
    <property type="entry name" value="PGAP1"/>
    <property type="match status" value="1"/>
</dbReference>
<comment type="function">
    <text evidence="1 8">Involved in inositol deacylation of GPI-anchored proteins which plays important roles in the quality control and ER-associated degradation of GPI-anchored proteins.</text>
</comment>
<dbReference type="EC" id="3.1.-.-" evidence="8"/>
<feature type="domain" description="GPI inositol-deacylase PGAP1-like alpha/beta" evidence="10">
    <location>
        <begin position="90"/>
        <end position="218"/>
    </location>
</feature>
<evidence type="ECO:0000259" key="10">
    <source>
        <dbReference type="Pfam" id="PF07819"/>
    </source>
</evidence>
<dbReference type="InterPro" id="IPR012908">
    <property type="entry name" value="PGAP1-ab_dom-like"/>
</dbReference>
<evidence type="ECO:0000256" key="5">
    <source>
        <dbReference type="ARBA" id="ARBA00022824"/>
    </source>
</evidence>
<dbReference type="InterPro" id="IPR052374">
    <property type="entry name" value="SERAC1"/>
</dbReference>
<name>A0AAN6Q2T1_9PEZI</name>
<keyword evidence="12" id="KW-1185">Reference proteome</keyword>
<dbReference type="Gene3D" id="3.40.50.1820">
    <property type="entry name" value="alpha/beta hydrolase"/>
    <property type="match status" value="1"/>
</dbReference>
<organism evidence="11 12">
    <name type="scientific">Parathielavia hyrcaniae</name>
    <dbReference type="NCBI Taxonomy" id="113614"/>
    <lineage>
        <taxon>Eukaryota</taxon>
        <taxon>Fungi</taxon>
        <taxon>Dikarya</taxon>
        <taxon>Ascomycota</taxon>
        <taxon>Pezizomycotina</taxon>
        <taxon>Sordariomycetes</taxon>
        <taxon>Sordariomycetidae</taxon>
        <taxon>Sordariales</taxon>
        <taxon>Chaetomiaceae</taxon>
        <taxon>Parathielavia</taxon>
    </lineage>
</organism>
<keyword evidence="8" id="KW-0653">Protein transport</keyword>
<feature type="non-terminal residue" evidence="11">
    <location>
        <position position="237"/>
    </location>
</feature>
<dbReference type="EMBL" id="MU863631">
    <property type="protein sequence ID" value="KAK4102557.1"/>
    <property type="molecule type" value="Genomic_DNA"/>
</dbReference>
<feature type="region of interest" description="Disordered" evidence="9">
    <location>
        <begin position="1"/>
        <end position="73"/>
    </location>
</feature>
<dbReference type="GO" id="GO:0016788">
    <property type="term" value="F:hydrolase activity, acting on ester bonds"/>
    <property type="evidence" value="ECO:0007669"/>
    <property type="project" value="InterPro"/>
</dbReference>
<feature type="compositionally biased region" description="Low complexity" evidence="9">
    <location>
        <begin position="41"/>
        <end position="54"/>
    </location>
</feature>
<evidence type="ECO:0000256" key="7">
    <source>
        <dbReference type="ARBA" id="ARBA00023136"/>
    </source>
</evidence>
<protein>
    <recommendedName>
        <fullName evidence="4 8">GPI inositol-deacylase</fullName>
        <ecNumber evidence="8">3.1.-.-</ecNumber>
    </recommendedName>
</protein>
<evidence type="ECO:0000256" key="9">
    <source>
        <dbReference type="SAM" id="MobiDB-lite"/>
    </source>
</evidence>
<accession>A0AAN6Q2T1</accession>
<feature type="compositionally biased region" description="Polar residues" evidence="9">
    <location>
        <begin position="58"/>
        <end position="68"/>
    </location>
</feature>
<evidence type="ECO:0000313" key="12">
    <source>
        <dbReference type="Proteomes" id="UP001305647"/>
    </source>
</evidence>
<comment type="caution">
    <text evidence="11">The sequence shown here is derived from an EMBL/GenBank/DDBJ whole genome shotgun (WGS) entry which is preliminary data.</text>
</comment>
<evidence type="ECO:0000256" key="6">
    <source>
        <dbReference type="ARBA" id="ARBA00023128"/>
    </source>
</evidence>
<evidence type="ECO:0000313" key="11">
    <source>
        <dbReference type="EMBL" id="KAK4102557.1"/>
    </source>
</evidence>
<comment type="similarity">
    <text evidence="8">Belongs to the GPI inositol-deacylase family.</text>
</comment>
<gene>
    <name evidence="11" type="ORF">N658DRAFT_523123</name>
</gene>
<dbReference type="PANTHER" id="PTHR48182:SF2">
    <property type="entry name" value="PROTEIN SERAC1"/>
    <property type="match status" value="1"/>
</dbReference>
<keyword evidence="7 8" id="KW-0472">Membrane</keyword>
<keyword evidence="8" id="KW-0813">Transport</keyword>
<dbReference type="PANTHER" id="PTHR48182">
    <property type="entry name" value="PROTEIN SERAC1"/>
    <property type="match status" value="1"/>
</dbReference>
<reference evidence="11" key="2">
    <citation type="submission" date="2023-05" db="EMBL/GenBank/DDBJ databases">
        <authorList>
            <consortium name="Lawrence Berkeley National Laboratory"/>
            <person name="Steindorff A."/>
            <person name="Hensen N."/>
            <person name="Bonometti L."/>
            <person name="Westerberg I."/>
            <person name="Brannstrom I.O."/>
            <person name="Guillou S."/>
            <person name="Cros-Aarteil S."/>
            <person name="Calhoun S."/>
            <person name="Haridas S."/>
            <person name="Kuo A."/>
            <person name="Mondo S."/>
            <person name="Pangilinan J."/>
            <person name="Riley R."/>
            <person name="Labutti K."/>
            <person name="Andreopoulos B."/>
            <person name="Lipzen A."/>
            <person name="Chen C."/>
            <person name="Yanf M."/>
            <person name="Daum C."/>
            <person name="Ng V."/>
            <person name="Clum A."/>
            <person name="Ohm R."/>
            <person name="Martin F."/>
            <person name="Silar P."/>
            <person name="Natvig D."/>
            <person name="Lalanne C."/>
            <person name="Gautier V."/>
            <person name="Ament-Velasquez S.L."/>
            <person name="Kruys A."/>
            <person name="Hutchinson M.I."/>
            <person name="Powell A.J."/>
            <person name="Barry K."/>
            <person name="Miller A.N."/>
            <person name="Grigoriev I.V."/>
            <person name="Debuchy R."/>
            <person name="Gladieux P."/>
            <person name="Thoren M.H."/>
            <person name="Johannesson H."/>
        </authorList>
    </citation>
    <scope>NUCLEOTIDE SEQUENCE</scope>
    <source>
        <strain evidence="11">CBS 757.83</strain>
    </source>
</reference>
<dbReference type="Proteomes" id="UP001305647">
    <property type="component" value="Unassembled WGS sequence"/>
</dbReference>
<sequence>MAVHHAQTWQPRPSLTWGASERDKLGVPSLSVQGDQDRQPSPSSLRGRLQSLRRATSPARSKTSQSPEGTKGALGLTLLHEPSEPRVDFIFVHGLNGGSRRSWSVSSDPSTFWPKEWLPFEAGFRHVRIHSFGYDSDWTKSQQSTLTIHDFGQALLADLYNSPNLKRNGNTPIVLVAHSMGGLVVKKAYLLARRDPIYTDIANRIHSLYFLGTPHRGADSSAFVTTLISMSIGSGSK</sequence>
<evidence type="ECO:0000256" key="1">
    <source>
        <dbReference type="ARBA" id="ARBA00003496"/>
    </source>
</evidence>
<keyword evidence="8" id="KW-0378">Hydrolase</keyword>
<reference evidence="11" key="1">
    <citation type="journal article" date="2023" name="Mol. Phylogenet. Evol.">
        <title>Genome-scale phylogeny and comparative genomics of the fungal order Sordariales.</title>
        <authorList>
            <person name="Hensen N."/>
            <person name="Bonometti L."/>
            <person name="Westerberg I."/>
            <person name="Brannstrom I.O."/>
            <person name="Guillou S."/>
            <person name="Cros-Aarteil S."/>
            <person name="Calhoun S."/>
            <person name="Haridas S."/>
            <person name="Kuo A."/>
            <person name="Mondo S."/>
            <person name="Pangilinan J."/>
            <person name="Riley R."/>
            <person name="LaButti K."/>
            <person name="Andreopoulos B."/>
            <person name="Lipzen A."/>
            <person name="Chen C."/>
            <person name="Yan M."/>
            <person name="Daum C."/>
            <person name="Ng V."/>
            <person name="Clum A."/>
            <person name="Steindorff A."/>
            <person name="Ohm R.A."/>
            <person name="Martin F."/>
            <person name="Silar P."/>
            <person name="Natvig D.O."/>
            <person name="Lalanne C."/>
            <person name="Gautier V."/>
            <person name="Ament-Velasquez S.L."/>
            <person name="Kruys A."/>
            <person name="Hutchinson M.I."/>
            <person name="Powell A.J."/>
            <person name="Barry K."/>
            <person name="Miller A.N."/>
            <person name="Grigoriev I.V."/>
            <person name="Debuchy R."/>
            <person name="Gladieux P."/>
            <person name="Hiltunen Thoren M."/>
            <person name="Johannesson H."/>
        </authorList>
    </citation>
    <scope>NUCLEOTIDE SEQUENCE</scope>
    <source>
        <strain evidence="11">CBS 757.83</strain>
    </source>
</reference>